<keyword evidence="2" id="KW-0255">Endonuclease</keyword>
<dbReference type="Gene3D" id="2.40.50.90">
    <property type="match status" value="1"/>
</dbReference>
<organism evidence="5 6">
    <name type="scientific">Maridesulfovibrio hydrothermalis AM13 = DSM 14728</name>
    <dbReference type="NCBI Taxonomy" id="1121451"/>
    <lineage>
        <taxon>Bacteria</taxon>
        <taxon>Pseudomonadati</taxon>
        <taxon>Thermodesulfobacteriota</taxon>
        <taxon>Desulfovibrionia</taxon>
        <taxon>Desulfovibrionales</taxon>
        <taxon>Desulfovibrionaceae</taxon>
        <taxon>Maridesulfovibrio</taxon>
    </lineage>
</organism>
<dbReference type="GO" id="GO:1990599">
    <property type="term" value="F:3' overhang single-stranded DNA endodeoxyribonuclease activity"/>
    <property type="evidence" value="ECO:0007669"/>
    <property type="project" value="UniProtKB-EC"/>
</dbReference>
<feature type="domain" description="TNase-like" evidence="4">
    <location>
        <begin position="33"/>
        <end position="147"/>
    </location>
</feature>
<evidence type="ECO:0000313" key="6">
    <source>
        <dbReference type="Proteomes" id="UP000010808"/>
    </source>
</evidence>
<name>L0RG91_9BACT</name>
<dbReference type="EMBL" id="FO203522">
    <property type="protein sequence ID" value="CCO24581.1"/>
    <property type="molecule type" value="Genomic_DNA"/>
</dbReference>
<dbReference type="OrthoDB" id="4376109at2"/>
<protein>
    <submittedName>
        <fullName evidence="5">Putative Micrococcal nuclease</fullName>
        <ecNumber evidence="5">3.1.31.1</ecNumber>
    </submittedName>
</protein>
<dbReference type="SMART" id="SM00318">
    <property type="entry name" value="SNc"/>
    <property type="match status" value="1"/>
</dbReference>
<dbReference type="InterPro" id="IPR035437">
    <property type="entry name" value="SNase_OB-fold_sf"/>
</dbReference>
<evidence type="ECO:0000313" key="5">
    <source>
        <dbReference type="EMBL" id="CCO24581.1"/>
    </source>
</evidence>
<dbReference type="Proteomes" id="UP000010808">
    <property type="component" value="Chromosome"/>
</dbReference>
<accession>L0RG91</accession>
<dbReference type="InterPro" id="IPR016071">
    <property type="entry name" value="Staphylococal_nuclease_OB-fold"/>
</dbReference>
<dbReference type="KEGG" id="dhy:DESAM_22314"/>
<dbReference type="SUPFAM" id="SSF50199">
    <property type="entry name" value="Staphylococcal nuclease"/>
    <property type="match status" value="1"/>
</dbReference>
<dbReference type="PANTHER" id="PTHR12302:SF3">
    <property type="entry name" value="SERINE_THREONINE-PROTEIN KINASE 31"/>
    <property type="match status" value="1"/>
</dbReference>
<dbReference type="PATRIC" id="fig|1121451.3.peg.2534"/>
<sequence>MKKPIASFILLLCLIFLAVQGYAEEFRYLRPKDGDSFSIRLRGLDIDLRLISVDCPEYKQEFGQAARKFTDEWLRRGPAYIEYDNTTQDRYKRVLGYVWRGKEMLNIELTRRGYCISAYYSDTHKYFDEIKKAEKQAKLNKLGIWKNGGLKMTPSEFRKAKRHKKKSKK</sequence>
<proteinExistence type="predicted"/>
<evidence type="ECO:0000256" key="3">
    <source>
        <dbReference type="ARBA" id="ARBA00022801"/>
    </source>
</evidence>
<gene>
    <name evidence="5" type="ORF">DESAM_22314</name>
</gene>
<keyword evidence="1" id="KW-0540">Nuclease</keyword>
<evidence type="ECO:0000256" key="2">
    <source>
        <dbReference type="ARBA" id="ARBA00022759"/>
    </source>
</evidence>
<reference evidence="5 6" key="1">
    <citation type="submission" date="2012-10" db="EMBL/GenBank/DDBJ databases">
        <authorList>
            <person name="Genoscope - CEA"/>
        </authorList>
    </citation>
    <scope>NUCLEOTIDE SEQUENCE [LARGE SCALE GENOMIC DNA]</scope>
    <source>
        <strain evidence="6">AM13 / DSM 14728</strain>
    </source>
</reference>
<keyword evidence="6" id="KW-1185">Reference proteome</keyword>
<dbReference type="HOGENOM" id="CLU_046484_5_1_7"/>
<evidence type="ECO:0000259" key="4">
    <source>
        <dbReference type="PROSITE" id="PS50830"/>
    </source>
</evidence>
<evidence type="ECO:0000256" key="1">
    <source>
        <dbReference type="ARBA" id="ARBA00022722"/>
    </source>
</evidence>
<dbReference type="Pfam" id="PF00565">
    <property type="entry name" value="SNase"/>
    <property type="match status" value="1"/>
</dbReference>
<dbReference type="AlphaFoldDB" id="L0RG91"/>
<dbReference type="PANTHER" id="PTHR12302">
    <property type="entry name" value="EBNA2 BINDING PROTEIN P100"/>
    <property type="match status" value="1"/>
</dbReference>
<keyword evidence="3 5" id="KW-0378">Hydrolase</keyword>
<dbReference type="EC" id="3.1.31.1" evidence="5"/>
<dbReference type="eggNOG" id="COG1525">
    <property type="taxonomic scope" value="Bacteria"/>
</dbReference>
<dbReference type="PROSITE" id="PS50830">
    <property type="entry name" value="TNASE_3"/>
    <property type="match status" value="1"/>
</dbReference>
<dbReference type="STRING" id="1121451.DESAM_22314"/>
<dbReference type="RefSeq" id="WP_015337181.1">
    <property type="nucleotide sequence ID" value="NC_020055.1"/>
</dbReference>